<dbReference type="SUPFAM" id="SSF52833">
    <property type="entry name" value="Thioredoxin-like"/>
    <property type="match status" value="1"/>
</dbReference>
<proteinExistence type="predicted"/>
<organism evidence="2">
    <name type="scientific">hydrothermal vent metagenome</name>
    <dbReference type="NCBI Taxonomy" id="652676"/>
    <lineage>
        <taxon>unclassified sequences</taxon>
        <taxon>metagenomes</taxon>
        <taxon>ecological metagenomes</taxon>
    </lineage>
</organism>
<sequence length="68" mass="7498">MSLPILYSLRQCPYAMRARMGILLAKQSVILRDIVMKNIPTQMLAASSKGTVPVLVFNDSSLSMKVSI</sequence>
<dbReference type="GO" id="GO:0004364">
    <property type="term" value="F:glutathione transferase activity"/>
    <property type="evidence" value="ECO:0007669"/>
    <property type="project" value="UniProtKB-EC"/>
</dbReference>
<gene>
    <name evidence="2" type="ORF">MNBD_GAMMA23-196</name>
</gene>
<dbReference type="EC" id="2.5.1.18" evidence="2"/>
<dbReference type="AlphaFoldDB" id="A0A3B0ZX29"/>
<evidence type="ECO:0000313" key="2">
    <source>
        <dbReference type="EMBL" id="VAW91927.1"/>
    </source>
</evidence>
<dbReference type="InterPro" id="IPR036249">
    <property type="entry name" value="Thioredoxin-like_sf"/>
</dbReference>
<accession>A0A3B0ZX29</accession>
<name>A0A3B0ZX29_9ZZZZ</name>
<dbReference type="Pfam" id="PF13417">
    <property type="entry name" value="GST_N_3"/>
    <property type="match status" value="1"/>
</dbReference>
<evidence type="ECO:0000259" key="1">
    <source>
        <dbReference type="Pfam" id="PF13417"/>
    </source>
</evidence>
<reference evidence="2" key="1">
    <citation type="submission" date="2018-06" db="EMBL/GenBank/DDBJ databases">
        <authorList>
            <person name="Zhirakovskaya E."/>
        </authorList>
    </citation>
    <scope>NUCLEOTIDE SEQUENCE</scope>
</reference>
<dbReference type="Gene3D" id="3.40.30.10">
    <property type="entry name" value="Glutaredoxin"/>
    <property type="match status" value="1"/>
</dbReference>
<dbReference type="InterPro" id="IPR004045">
    <property type="entry name" value="Glutathione_S-Trfase_N"/>
</dbReference>
<dbReference type="EMBL" id="UOFT01000017">
    <property type="protein sequence ID" value="VAW91927.1"/>
    <property type="molecule type" value="Genomic_DNA"/>
</dbReference>
<keyword evidence="2" id="KW-0808">Transferase</keyword>
<protein>
    <submittedName>
        <fullName evidence="2">Glutathione S-transferase</fullName>
        <ecNumber evidence="2">2.5.1.18</ecNumber>
    </submittedName>
</protein>
<feature type="domain" description="GST N-terminal" evidence="1">
    <location>
        <begin position="6"/>
        <end position="61"/>
    </location>
</feature>